<dbReference type="Gene3D" id="3.30.530.20">
    <property type="match status" value="1"/>
</dbReference>
<dbReference type="eggNOG" id="COG2304">
    <property type="taxonomic scope" value="Bacteria"/>
</dbReference>
<feature type="chain" id="PRO_5003116450" evidence="1">
    <location>
        <begin position="24"/>
        <end position="180"/>
    </location>
</feature>
<dbReference type="RefSeq" id="WP_013215340.1">
    <property type="nucleotide sequence ID" value="NC_014313.1"/>
</dbReference>
<dbReference type="InterPro" id="IPR019587">
    <property type="entry name" value="Polyketide_cyclase/dehydratase"/>
</dbReference>
<proteinExistence type="predicted"/>
<protein>
    <submittedName>
        <fullName evidence="2">Polyketide cyclase/dehydrase</fullName>
    </submittedName>
</protein>
<sequence length="180" mass="19235" precursor="true">MNFVPPLVASLLILAASFSAASAHGPTPQKADEKITVAAPPAAVWDVIKEFAAIGDWHPGLAKVTAEGGNKEGATRTLTLKSGGDIVESLDSYNEKEMSIEYRLLKENVDAFPVSFYSDQISVRPADGGSEIEWTSRFYRADTTNEPPEDKNDEAATKATTDFFQAGLAAIKAKAEGKGK</sequence>
<dbReference type="CDD" id="cd07821">
    <property type="entry name" value="PYR_PYL_RCAR_like"/>
    <property type="match status" value="1"/>
</dbReference>
<organism evidence="2 3">
    <name type="scientific">Hyphomicrobium denitrificans (strain ATCC 51888 / DSM 1869 / NCIMB 11706 / TK 0415)</name>
    <dbReference type="NCBI Taxonomy" id="582899"/>
    <lineage>
        <taxon>Bacteria</taxon>
        <taxon>Pseudomonadati</taxon>
        <taxon>Pseudomonadota</taxon>
        <taxon>Alphaproteobacteria</taxon>
        <taxon>Hyphomicrobiales</taxon>
        <taxon>Hyphomicrobiaceae</taxon>
        <taxon>Hyphomicrobium</taxon>
    </lineage>
</organism>
<dbReference type="STRING" id="582899.Hden_1313"/>
<keyword evidence="1" id="KW-0732">Signal</keyword>
<dbReference type="Pfam" id="PF10604">
    <property type="entry name" value="Polyketide_cyc2"/>
    <property type="match status" value="1"/>
</dbReference>
<dbReference type="Proteomes" id="UP000002033">
    <property type="component" value="Chromosome"/>
</dbReference>
<dbReference type="AlphaFoldDB" id="D8JWL2"/>
<dbReference type="OrthoDB" id="1364128at2"/>
<dbReference type="HOGENOM" id="CLU_106645_0_1_5"/>
<feature type="signal peptide" evidence="1">
    <location>
        <begin position="1"/>
        <end position="23"/>
    </location>
</feature>
<accession>D8JWL2</accession>
<gene>
    <name evidence="2" type="ordered locus">Hden_1313</name>
</gene>
<name>D8JWL2_HYPDA</name>
<dbReference type="InterPro" id="IPR023393">
    <property type="entry name" value="START-like_dom_sf"/>
</dbReference>
<dbReference type="SUPFAM" id="SSF55961">
    <property type="entry name" value="Bet v1-like"/>
    <property type="match status" value="1"/>
</dbReference>
<evidence type="ECO:0000256" key="1">
    <source>
        <dbReference type="SAM" id="SignalP"/>
    </source>
</evidence>
<dbReference type="KEGG" id="hdn:Hden_1313"/>
<keyword evidence="3" id="KW-1185">Reference proteome</keyword>
<dbReference type="PANTHER" id="PTHR39332">
    <property type="entry name" value="BLL4707 PROTEIN"/>
    <property type="match status" value="1"/>
</dbReference>
<reference evidence="3" key="1">
    <citation type="journal article" date="2011" name="J. Bacteriol.">
        <title>Genome sequences of eight morphologically diverse alphaproteobacteria.</title>
        <authorList>
            <consortium name="US DOE Joint Genome Institute"/>
            <person name="Brown P.J."/>
            <person name="Kysela D.T."/>
            <person name="Buechlein A."/>
            <person name="Hemmerich C."/>
            <person name="Brun Y.V."/>
        </authorList>
    </citation>
    <scope>NUCLEOTIDE SEQUENCE [LARGE SCALE GENOMIC DNA]</scope>
    <source>
        <strain evidence="3">ATCC 51888 / DSM 1869 / NCIB 11706 / TK 0415</strain>
    </source>
</reference>
<evidence type="ECO:0000313" key="3">
    <source>
        <dbReference type="Proteomes" id="UP000002033"/>
    </source>
</evidence>
<dbReference type="EMBL" id="CP002083">
    <property type="protein sequence ID" value="ADJ23125.1"/>
    <property type="molecule type" value="Genomic_DNA"/>
</dbReference>
<dbReference type="PANTHER" id="PTHR39332:SF7">
    <property type="entry name" value="SRPBCC FAMILY PROTEIN"/>
    <property type="match status" value="1"/>
</dbReference>
<evidence type="ECO:0000313" key="2">
    <source>
        <dbReference type="EMBL" id="ADJ23125.1"/>
    </source>
</evidence>